<keyword evidence="1" id="KW-0812">Transmembrane</keyword>
<sequence length="468" mass="51469">MGNHLETFAKIIGKLKTPLTLAGLAVVILYLLYQQVLNLSVLSPLQGNETFTLVDSIVSKVFWLAVVAVVFGFAGFVLTALLPRRTRPKQAVVSLVDTALDPELSSPAANPPTDNRYEVLEQKFEVGAIDCKFVNRGDATAFLDSFSVLVKGVTVDRAPVLSYSYAVRGRSVVVSARNAGWGAARRMRLRLVDPVLPDLFPAQSEVTVPVVEPGATVPVLRLDPDPAIAGAIGDLRRRRAEFLPSVVEAMRREDDSIRASADFRALLSHHERWHVGEYFENLPRGDSPRQQWHLRYVGALPETAEVPVGITVTGSYETEDGNSHEITRTDVRCAIDEPVSPGVLWLGDHGFSYEFHEVSHNAVPPSTVHAVVLDAEPGQRRDYALSRAIEPGGVERFHVALASVKSATYEIALGFRVDGREHIWSKPMPVRLERLHGSALPDNLTDGASFEVRDGRLVLGGRRTSPWW</sequence>
<gene>
    <name evidence="2" type="ORF">GCM10022380_43240</name>
</gene>
<proteinExistence type="predicted"/>
<keyword evidence="1" id="KW-1133">Transmembrane helix</keyword>
<accession>A0ABP7IJ35</accession>
<evidence type="ECO:0008006" key="4">
    <source>
        <dbReference type="Google" id="ProtNLM"/>
    </source>
</evidence>
<evidence type="ECO:0000313" key="3">
    <source>
        <dbReference type="Proteomes" id="UP001501624"/>
    </source>
</evidence>
<comment type="caution">
    <text evidence="2">The sequence shown here is derived from an EMBL/GenBank/DDBJ whole genome shotgun (WGS) entry which is preliminary data.</text>
</comment>
<evidence type="ECO:0000313" key="2">
    <source>
        <dbReference type="EMBL" id="GAA3819758.1"/>
    </source>
</evidence>
<feature type="transmembrane region" description="Helical" evidence="1">
    <location>
        <begin position="21"/>
        <end position="41"/>
    </location>
</feature>
<name>A0ABP7IJ35_9PSEU</name>
<dbReference type="Proteomes" id="UP001501624">
    <property type="component" value="Unassembled WGS sequence"/>
</dbReference>
<reference evidence="3" key="1">
    <citation type="journal article" date="2019" name="Int. J. Syst. Evol. Microbiol.">
        <title>The Global Catalogue of Microorganisms (GCM) 10K type strain sequencing project: providing services to taxonomists for standard genome sequencing and annotation.</title>
        <authorList>
            <consortium name="The Broad Institute Genomics Platform"/>
            <consortium name="The Broad Institute Genome Sequencing Center for Infectious Disease"/>
            <person name="Wu L."/>
            <person name="Ma J."/>
        </authorList>
    </citation>
    <scope>NUCLEOTIDE SEQUENCE [LARGE SCALE GENOMIC DNA]</scope>
    <source>
        <strain evidence="3">JCM 17017</strain>
    </source>
</reference>
<dbReference type="RefSeq" id="WP_237337230.1">
    <property type="nucleotide sequence ID" value="NZ_BAABCM010000005.1"/>
</dbReference>
<keyword evidence="3" id="KW-1185">Reference proteome</keyword>
<dbReference type="EMBL" id="BAABCM010000005">
    <property type="protein sequence ID" value="GAA3819758.1"/>
    <property type="molecule type" value="Genomic_DNA"/>
</dbReference>
<feature type="transmembrane region" description="Helical" evidence="1">
    <location>
        <begin position="61"/>
        <end position="82"/>
    </location>
</feature>
<protein>
    <recommendedName>
        <fullName evidence="4">Type VII secretion protein EccE</fullName>
    </recommendedName>
</protein>
<keyword evidence="1" id="KW-0472">Membrane</keyword>
<evidence type="ECO:0000256" key="1">
    <source>
        <dbReference type="SAM" id="Phobius"/>
    </source>
</evidence>
<organism evidence="2 3">
    <name type="scientific">Amycolatopsis tucumanensis</name>
    <dbReference type="NCBI Taxonomy" id="401106"/>
    <lineage>
        <taxon>Bacteria</taxon>
        <taxon>Bacillati</taxon>
        <taxon>Actinomycetota</taxon>
        <taxon>Actinomycetes</taxon>
        <taxon>Pseudonocardiales</taxon>
        <taxon>Pseudonocardiaceae</taxon>
        <taxon>Amycolatopsis</taxon>
    </lineage>
</organism>